<proteinExistence type="predicted"/>
<dbReference type="RefSeq" id="WP_167085503.1">
    <property type="nucleotide sequence ID" value="NZ_WHJG01000003.1"/>
</dbReference>
<evidence type="ECO:0000313" key="2">
    <source>
        <dbReference type="Proteomes" id="UP000621455"/>
    </source>
</evidence>
<accession>A0ABX0N895</accession>
<keyword evidence="2" id="KW-1185">Reference proteome</keyword>
<protein>
    <submittedName>
        <fullName evidence="1">Uncharacterized protein</fullName>
    </submittedName>
</protein>
<name>A0ABX0N895_9BURK</name>
<reference evidence="1 2" key="1">
    <citation type="submission" date="2019-10" db="EMBL/GenBank/DDBJ databases">
        <title>Taxonomy of Antarctic Massilia spp.: description of Massilia rubra sp. nov., Massilia aquatica sp. nov., Massilia mucilaginosa sp. nov., Massilia frigida sp. nov. isolated from streams, lakes and regoliths.</title>
        <authorList>
            <person name="Holochova P."/>
            <person name="Sedlacek I."/>
            <person name="Kralova S."/>
            <person name="Maslanova I."/>
            <person name="Busse H.-J."/>
            <person name="Stankova E."/>
            <person name="Vrbovska V."/>
            <person name="Kovarovic V."/>
            <person name="Bartak M."/>
            <person name="Svec P."/>
            <person name="Pantucek R."/>
        </authorList>
    </citation>
    <scope>NUCLEOTIDE SEQUENCE [LARGE SCALE GENOMIC DNA]</scope>
    <source>
        <strain evidence="1 2">CCM 8695</strain>
    </source>
</reference>
<organism evidence="1 2">
    <name type="scientific">Massilia frigida</name>
    <dbReference type="NCBI Taxonomy" id="2609281"/>
    <lineage>
        <taxon>Bacteria</taxon>
        <taxon>Pseudomonadati</taxon>
        <taxon>Pseudomonadota</taxon>
        <taxon>Betaproteobacteria</taxon>
        <taxon>Burkholderiales</taxon>
        <taxon>Oxalobacteraceae</taxon>
        <taxon>Telluria group</taxon>
        <taxon>Massilia</taxon>
    </lineage>
</organism>
<dbReference type="Proteomes" id="UP000621455">
    <property type="component" value="Unassembled WGS sequence"/>
</dbReference>
<dbReference type="EMBL" id="WHJG01000003">
    <property type="protein sequence ID" value="NHZ78591.1"/>
    <property type="molecule type" value="Genomic_DNA"/>
</dbReference>
<evidence type="ECO:0000313" key="1">
    <source>
        <dbReference type="EMBL" id="NHZ78591.1"/>
    </source>
</evidence>
<sequence length="129" mass="13878">MTTTGQITLAKLENQAFALMSRMHVILRRGQGRVTDIDYMRIDPAYCRHVLGVADASGDEDLRKIGARLREIYFGEGGLFVARPTTPLLARAPSAQVTPPAAAAEAPRTAPAALSARAASVQSYVGRLR</sequence>
<gene>
    <name evidence="1" type="ORF">F2P44_04740</name>
</gene>
<comment type="caution">
    <text evidence="1">The sequence shown here is derived from an EMBL/GenBank/DDBJ whole genome shotgun (WGS) entry which is preliminary data.</text>
</comment>